<dbReference type="NCBIfam" id="TIGR00374">
    <property type="entry name" value="flippase-like domain"/>
    <property type="match status" value="1"/>
</dbReference>
<keyword evidence="4 6" id="KW-1133">Transmembrane helix</keyword>
<dbReference type="PANTHER" id="PTHR40277">
    <property type="entry name" value="BLL5419 PROTEIN"/>
    <property type="match status" value="1"/>
</dbReference>
<protein>
    <recommendedName>
        <fullName evidence="8">Dolichol-P-glucose synthetase</fullName>
    </recommendedName>
</protein>
<feature type="transmembrane region" description="Helical" evidence="6">
    <location>
        <begin position="144"/>
        <end position="165"/>
    </location>
</feature>
<accession>A0A1W1C405</accession>
<keyword evidence="5 6" id="KW-0472">Membrane</keyword>
<comment type="subcellular location">
    <subcellularLocation>
        <location evidence="1">Cell membrane</location>
        <topology evidence="1">Multi-pass membrane protein</topology>
    </subcellularLocation>
</comment>
<evidence type="ECO:0000256" key="3">
    <source>
        <dbReference type="ARBA" id="ARBA00022692"/>
    </source>
</evidence>
<feature type="transmembrane region" description="Helical" evidence="6">
    <location>
        <begin position="115"/>
        <end position="138"/>
    </location>
</feature>
<reference evidence="7" key="1">
    <citation type="submission" date="2016-10" db="EMBL/GenBank/DDBJ databases">
        <authorList>
            <person name="de Groot N.N."/>
        </authorList>
    </citation>
    <scope>NUCLEOTIDE SEQUENCE</scope>
</reference>
<keyword evidence="2" id="KW-1003">Cell membrane</keyword>
<gene>
    <name evidence="7" type="ORF">MNB_SM-5-423</name>
</gene>
<name>A0A1W1C405_9ZZZZ</name>
<evidence type="ECO:0000256" key="2">
    <source>
        <dbReference type="ARBA" id="ARBA00022475"/>
    </source>
</evidence>
<evidence type="ECO:0000256" key="6">
    <source>
        <dbReference type="SAM" id="Phobius"/>
    </source>
</evidence>
<evidence type="ECO:0008006" key="8">
    <source>
        <dbReference type="Google" id="ProtNLM"/>
    </source>
</evidence>
<sequence>MKNIIKLLITVAIFYLLFQKINFQEIWHILKKSYGSWILFALLMQFGSTYLAAYRWFQISKLLIFKERLSFYVQSYFKGTFFNQVLPSSIGGDALRILDLTSKGYDKKEAFYGVFVDRVVGLVGLFVLNFIASILFYGTFPSDFSLLIILISVTGISGFFTLFLFEKIHFLAKYKFINLLHRLSVRLNHLYRSKILLLKHISISVAVHLLSVLTIYGIALSINAHLSFQMLLIAVPPVFLLTIIPISLAGWGIREGAMVGIFMLVGADSAKILTMSILYGLLLIISALPGSYFWIKNKTIPPKEKI</sequence>
<dbReference type="PANTHER" id="PTHR40277:SF1">
    <property type="entry name" value="BLL5419 PROTEIN"/>
    <property type="match status" value="1"/>
</dbReference>
<dbReference type="EMBL" id="FPHH01000059">
    <property type="protein sequence ID" value="SFV60485.1"/>
    <property type="molecule type" value="Genomic_DNA"/>
</dbReference>
<evidence type="ECO:0000313" key="7">
    <source>
        <dbReference type="EMBL" id="SFV60485.1"/>
    </source>
</evidence>
<dbReference type="Pfam" id="PF03706">
    <property type="entry name" value="LPG_synthase_TM"/>
    <property type="match status" value="1"/>
</dbReference>
<evidence type="ECO:0000256" key="5">
    <source>
        <dbReference type="ARBA" id="ARBA00023136"/>
    </source>
</evidence>
<proteinExistence type="predicted"/>
<feature type="transmembrane region" description="Helical" evidence="6">
    <location>
        <begin position="272"/>
        <end position="295"/>
    </location>
</feature>
<organism evidence="7">
    <name type="scientific">hydrothermal vent metagenome</name>
    <dbReference type="NCBI Taxonomy" id="652676"/>
    <lineage>
        <taxon>unclassified sequences</taxon>
        <taxon>metagenomes</taxon>
        <taxon>ecological metagenomes</taxon>
    </lineage>
</organism>
<dbReference type="GO" id="GO:0005886">
    <property type="term" value="C:plasma membrane"/>
    <property type="evidence" value="ECO:0007669"/>
    <property type="project" value="UniProtKB-SubCell"/>
</dbReference>
<keyword evidence="3 6" id="KW-0812">Transmembrane</keyword>
<evidence type="ECO:0000256" key="4">
    <source>
        <dbReference type="ARBA" id="ARBA00022989"/>
    </source>
</evidence>
<feature type="transmembrane region" description="Helical" evidence="6">
    <location>
        <begin position="228"/>
        <end position="251"/>
    </location>
</feature>
<dbReference type="InterPro" id="IPR022791">
    <property type="entry name" value="L-PG_synthase/AglD"/>
</dbReference>
<feature type="transmembrane region" description="Helical" evidence="6">
    <location>
        <begin position="196"/>
        <end position="222"/>
    </location>
</feature>
<dbReference type="AlphaFoldDB" id="A0A1W1C405"/>
<evidence type="ECO:0000256" key="1">
    <source>
        <dbReference type="ARBA" id="ARBA00004651"/>
    </source>
</evidence>
<feature type="transmembrane region" description="Helical" evidence="6">
    <location>
        <begin position="33"/>
        <end position="57"/>
    </location>
</feature>